<dbReference type="Proteomes" id="UP000800036">
    <property type="component" value="Unassembled WGS sequence"/>
</dbReference>
<feature type="region of interest" description="Disordered" evidence="1">
    <location>
        <begin position="171"/>
        <end position="300"/>
    </location>
</feature>
<reference evidence="2" key="1">
    <citation type="journal article" date="2020" name="Stud. Mycol.">
        <title>101 Dothideomycetes genomes: a test case for predicting lifestyles and emergence of pathogens.</title>
        <authorList>
            <person name="Haridas S."/>
            <person name="Albert R."/>
            <person name="Binder M."/>
            <person name="Bloem J."/>
            <person name="Labutti K."/>
            <person name="Salamov A."/>
            <person name="Andreopoulos B."/>
            <person name="Baker S."/>
            <person name="Barry K."/>
            <person name="Bills G."/>
            <person name="Bluhm B."/>
            <person name="Cannon C."/>
            <person name="Castanera R."/>
            <person name="Culley D."/>
            <person name="Daum C."/>
            <person name="Ezra D."/>
            <person name="Gonzalez J."/>
            <person name="Henrissat B."/>
            <person name="Kuo A."/>
            <person name="Liang C."/>
            <person name="Lipzen A."/>
            <person name="Lutzoni F."/>
            <person name="Magnuson J."/>
            <person name="Mondo S."/>
            <person name="Nolan M."/>
            <person name="Ohm R."/>
            <person name="Pangilinan J."/>
            <person name="Park H.-J."/>
            <person name="Ramirez L."/>
            <person name="Alfaro M."/>
            <person name="Sun H."/>
            <person name="Tritt A."/>
            <person name="Yoshinaga Y."/>
            <person name="Zwiers L.-H."/>
            <person name="Turgeon B."/>
            <person name="Goodwin S."/>
            <person name="Spatafora J."/>
            <person name="Crous P."/>
            <person name="Grigoriev I."/>
        </authorList>
    </citation>
    <scope>NUCLEOTIDE SEQUENCE</scope>
    <source>
        <strain evidence="2">CBS 107.79</strain>
    </source>
</reference>
<evidence type="ECO:0000256" key="1">
    <source>
        <dbReference type="SAM" id="MobiDB-lite"/>
    </source>
</evidence>
<name>A0A6A5VCM5_9PLEO</name>
<accession>A0A6A5VCM5</accession>
<dbReference type="AlphaFoldDB" id="A0A6A5VCM5"/>
<feature type="compositionally biased region" description="Basic and acidic residues" evidence="1">
    <location>
        <begin position="171"/>
        <end position="200"/>
    </location>
</feature>
<protein>
    <submittedName>
        <fullName evidence="2">Uncharacterized protein</fullName>
    </submittedName>
</protein>
<feature type="compositionally biased region" description="Polar residues" evidence="1">
    <location>
        <begin position="226"/>
        <end position="235"/>
    </location>
</feature>
<organism evidence="2 3">
    <name type="scientific">Bimuria novae-zelandiae CBS 107.79</name>
    <dbReference type="NCBI Taxonomy" id="1447943"/>
    <lineage>
        <taxon>Eukaryota</taxon>
        <taxon>Fungi</taxon>
        <taxon>Dikarya</taxon>
        <taxon>Ascomycota</taxon>
        <taxon>Pezizomycotina</taxon>
        <taxon>Dothideomycetes</taxon>
        <taxon>Pleosporomycetidae</taxon>
        <taxon>Pleosporales</taxon>
        <taxon>Massarineae</taxon>
        <taxon>Didymosphaeriaceae</taxon>
        <taxon>Bimuria</taxon>
    </lineage>
</organism>
<keyword evidence="3" id="KW-1185">Reference proteome</keyword>
<evidence type="ECO:0000313" key="3">
    <source>
        <dbReference type="Proteomes" id="UP000800036"/>
    </source>
</evidence>
<dbReference type="OrthoDB" id="3795213at2759"/>
<gene>
    <name evidence="2" type="ORF">BU23DRAFT_463921</name>
</gene>
<evidence type="ECO:0000313" key="2">
    <source>
        <dbReference type="EMBL" id="KAF1973742.1"/>
    </source>
</evidence>
<dbReference type="EMBL" id="ML976679">
    <property type="protein sequence ID" value="KAF1973742.1"/>
    <property type="molecule type" value="Genomic_DNA"/>
</dbReference>
<feature type="compositionally biased region" description="Basic residues" evidence="1">
    <location>
        <begin position="285"/>
        <end position="300"/>
    </location>
</feature>
<proteinExistence type="predicted"/>
<sequence>MFRPLSGAYSALLSDFIYNSEGLTRITKRDFWGMFKEAWGQTFIQSTILSAFKATGLSPFMPDVILKKFNLEDAERPSSSDSSSSVLSASDWRKIERLLRKVVSDIQDQKTRQLSSTIHSISVRNTLLELENKRLRHALTQKKRPTQGKALLLEAPPQYDGGAIFWSPTKVREARQRQEQKDAQTMAKEQEKEQKKALREARKRTQGLRQDVSARGALDEPPDHAPQSNQSTGPQGNHRAPPPAQNTSTIARKGKGKLILPSSIDEEDAEYDLSCIQPVGATPARSRRERPVRPPKRFLQ</sequence>